<feature type="domain" description="PepSY" evidence="2">
    <location>
        <begin position="47"/>
        <end position="105"/>
    </location>
</feature>
<dbReference type="Proteomes" id="UP000326953">
    <property type="component" value="Unassembled WGS sequence"/>
</dbReference>
<sequence precursor="true">MKLFLPPSSTRAVGCLTLALVAFCSVTLARDLDQDEALRLRQQGAILPLEQLLKQALDHYPGAKLLEAELEEKHGVYMYEVELLTTDGVVRELDLDAVTGQLLKDKED</sequence>
<reference evidence="3 4" key="1">
    <citation type="submission" date="2019-09" db="EMBL/GenBank/DDBJ databases">
        <authorList>
            <person name="Chandra G."/>
            <person name="Truman W A."/>
        </authorList>
    </citation>
    <scope>NUCLEOTIDE SEQUENCE [LARGE SCALE GENOMIC DNA]</scope>
    <source>
        <strain evidence="3">PS662</strain>
    </source>
</reference>
<dbReference type="Gene3D" id="3.10.450.40">
    <property type="match status" value="1"/>
</dbReference>
<evidence type="ECO:0000259" key="2">
    <source>
        <dbReference type="Pfam" id="PF03413"/>
    </source>
</evidence>
<dbReference type="OrthoDB" id="5704710at2"/>
<proteinExistence type="predicted"/>
<evidence type="ECO:0000256" key="1">
    <source>
        <dbReference type="SAM" id="SignalP"/>
    </source>
</evidence>
<feature type="signal peptide" evidence="1">
    <location>
        <begin position="1"/>
        <end position="29"/>
    </location>
</feature>
<feature type="chain" id="PRO_5022907290" description="PepSY domain-containing protein" evidence="1">
    <location>
        <begin position="30"/>
        <end position="108"/>
    </location>
</feature>
<evidence type="ECO:0000313" key="4">
    <source>
        <dbReference type="Proteomes" id="UP000326953"/>
    </source>
</evidence>
<dbReference type="RefSeq" id="WP_150713456.1">
    <property type="nucleotide sequence ID" value="NZ_CABVHK010000021.1"/>
</dbReference>
<organism evidence="3 4">
    <name type="scientific">Pseudomonas fluorescens</name>
    <dbReference type="NCBI Taxonomy" id="294"/>
    <lineage>
        <taxon>Bacteria</taxon>
        <taxon>Pseudomonadati</taxon>
        <taxon>Pseudomonadota</taxon>
        <taxon>Gammaproteobacteria</taxon>
        <taxon>Pseudomonadales</taxon>
        <taxon>Pseudomonadaceae</taxon>
        <taxon>Pseudomonas</taxon>
    </lineage>
</organism>
<dbReference type="Pfam" id="PF03413">
    <property type="entry name" value="PepSY"/>
    <property type="match status" value="1"/>
</dbReference>
<dbReference type="InterPro" id="IPR025711">
    <property type="entry name" value="PepSY"/>
</dbReference>
<dbReference type="EMBL" id="CABVHK010000021">
    <property type="protein sequence ID" value="VVN36482.1"/>
    <property type="molecule type" value="Genomic_DNA"/>
</dbReference>
<keyword evidence="1" id="KW-0732">Signal</keyword>
<gene>
    <name evidence="3" type="ORF">PS662_05193</name>
</gene>
<protein>
    <recommendedName>
        <fullName evidence="2">PepSY domain-containing protein</fullName>
    </recommendedName>
</protein>
<dbReference type="AlphaFoldDB" id="A0A5E6X4K7"/>
<evidence type="ECO:0000313" key="3">
    <source>
        <dbReference type="EMBL" id="VVN36482.1"/>
    </source>
</evidence>
<accession>A0A5E6X4K7</accession>
<name>A0A5E6X4K7_PSEFL</name>